<reference evidence="1 2" key="1">
    <citation type="submission" date="2015-05" db="EMBL/GenBank/DDBJ databases">
        <title>Whole genome sequence and identification of bacterial endophytes from Costus igneus.</title>
        <authorList>
            <person name="Lee Y.P."/>
            <person name="Gan H.M."/>
            <person name="Eng W."/>
            <person name="Wheatley M.S."/>
            <person name="Caraballo A."/>
            <person name="Polter S."/>
            <person name="Savka M.A."/>
            <person name="Hudson A.O."/>
        </authorList>
    </citation>
    <scope>NUCLEOTIDE SEQUENCE [LARGE SCALE GENOMIC DNA]</scope>
    <source>
        <strain evidence="1 2">RIT379</strain>
    </source>
</reference>
<keyword evidence="2" id="KW-1185">Reference proteome</keyword>
<dbReference type="AlphaFoldDB" id="A0A0J1HUN8"/>
<proteinExistence type="predicted"/>
<accession>A0A0J1HUN8</accession>
<dbReference type="Proteomes" id="UP000036045">
    <property type="component" value="Unassembled WGS sequence"/>
</dbReference>
<gene>
    <name evidence="1" type="ORF">ABW02_24785</name>
</gene>
<sequence length="196" mass="22747">MIKLFRKRWMLFDQVVKPYKPYVTVDYGVISVSPNDIIGLSTPVNQVKNSDKIKDLRNSLEQKGWHDECPADLHLYRLPNGKYTVASDGNHRTYLANQLEIPKIKALVSLLIPEGYIPENIKAKIEEYEQKEKAYRIEAEKLSKSLQSLGEKQKKAKEEFAYKNFCKLIDDMYSKRQYTLLAFARFLNLVPNEAAD</sequence>
<dbReference type="GeneID" id="56349512"/>
<evidence type="ECO:0008006" key="3">
    <source>
        <dbReference type="Google" id="ProtNLM"/>
    </source>
</evidence>
<name>A0A0J1HUN8_NIACI</name>
<dbReference type="EMBL" id="LDPH01000048">
    <property type="protein sequence ID" value="KLV17417.1"/>
    <property type="molecule type" value="Genomic_DNA"/>
</dbReference>
<evidence type="ECO:0000313" key="2">
    <source>
        <dbReference type="Proteomes" id="UP000036045"/>
    </source>
</evidence>
<organism evidence="1 2">
    <name type="scientific">Niallia circulans</name>
    <name type="common">Bacillus circulans</name>
    <dbReference type="NCBI Taxonomy" id="1397"/>
    <lineage>
        <taxon>Bacteria</taxon>
        <taxon>Bacillati</taxon>
        <taxon>Bacillota</taxon>
        <taxon>Bacilli</taxon>
        <taxon>Bacillales</taxon>
        <taxon>Bacillaceae</taxon>
        <taxon>Niallia</taxon>
    </lineage>
</organism>
<dbReference type="PATRIC" id="fig|1397.4.peg.4484"/>
<protein>
    <recommendedName>
        <fullName evidence="3">ParB/Sulfiredoxin domain-containing protein</fullName>
    </recommendedName>
</protein>
<evidence type="ECO:0000313" key="1">
    <source>
        <dbReference type="EMBL" id="KLV17417.1"/>
    </source>
</evidence>
<comment type="caution">
    <text evidence="1">The sequence shown here is derived from an EMBL/GenBank/DDBJ whole genome shotgun (WGS) entry which is preliminary data.</text>
</comment>
<dbReference type="OrthoDB" id="2888905at2"/>
<dbReference type="RefSeq" id="WP_047944834.1">
    <property type="nucleotide sequence ID" value="NZ_CP053989.1"/>
</dbReference>